<dbReference type="CDD" id="cd19411">
    <property type="entry name" value="MCP2201-like_sensor"/>
    <property type="match status" value="1"/>
</dbReference>
<evidence type="ECO:0000256" key="2">
    <source>
        <dbReference type="ARBA" id="ARBA00022481"/>
    </source>
</evidence>
<feature type="non-terminal residue" evidence="9">
    <location>
        <position position="527"/>
    </location>
</feature>
<dbReference type="FunFam" id="1.10.287.950:FF:000001">
    <property type="entry name" value="Methyl-accepting chemotaxis sensory transducer"/>
    <property type="match status" value="1"/>
</dbReference>
<dbReference type="InterPro" id="IPR003660">
    <property type="entry name" value="HAMP_dom"/>
</dbReference>
<dbReference type="Pfam" id="PF00015">
    <property type="entry name" value="MCPsignal"/>
    <property type="match status" value="1"/>
</dbReference>
<dbReference type="SUPFAM" id="SSF58104">
    <property type="entry name" value="Methyl-accepting chemotaxis protein (MCP) signaling domain"/>
    <property type="match status" value="1"/>
</dbReference>
<dbReference type="GO" id="GO:0006935">
    <property type="term" value="P:chemotaxis"/>
    <property type="evidence" value="ECO:0007669"/>
    <property type="project" value="InterPro"/>
</dbReference>
<dbReference type="CDD" id="cd11386">
    <property type="entry name" value="MCP_signal"/>
    <property type="match status" value="1"/>
</dbReference>
<dbReference type="SMART" id="SM00283">
    <property type="entry name" value="MA"/>
    <property type="match status" value="1"/>
</dbReference>
<dbReference type="InterPro" id="IPR004090">
    <property type="entry name" value="Chemotax_Me-accpt_rcpt"/>
</dbReference>
<evidence type="ECO:0000259" key="8">
    <source>
        <dbReference type="PROSITE" id="PS50885"/>
    </source>
</evidence>
<evidence type="ECO:0000256" key="5">
    <source>
        <dbReference type="SAM" id="Coils"/>
    </source>
</evidence>
<evidence type="ECO:0000313" key="10">
    <source>
        <dbReference type="Proteomes" id="UP000297729"/>
    </source>
</evidence>
<dbReference type="InterPro" id="IPR024478">
    <property type="entry name" value="HlyB_4HB_MCP"/>
</dbReference>
<dbReference type="OrthoDB" id="9763018at2"/>
<dbReference type="PROSITE" id="PS50111">
    <property type="entry name" value="CHEMOTAXIS_TRANSDUC_2"/>
    <property type="match status" value="1"/>
</dbReference>
<feature type="region of interest" description="Disordered" evidence="6">
    <location>
        <begin position="279"/>
        <end position="307"/>
    </location>
</feature>
<dbReference type="Pfam" id="PF00672">
    <property type="entry name" value="HAMP"/>
    <property type="match status" value="1"/>
</dbReference>
<keyword evidence="5" id="KW-0175">Coiled coil</keyword>
<evidence type="ECO:0000259" key="7">
    <source>
        <dbReference type="PROSITE" id="PS50111"/>
    </source>
</evidence>
<dbReference type="Gene3D" id="1.10.287.950">
    <property type="entry name" value="Methyl-accepting chemotaxis protein"/>
    <property type="match status" value="1"/>
</dbReference>
<keyword evidence="4" id="KW-0807">Transducer</keyword>
<evidence type="ECO:0000256" key="3">
    <source>
        <dbReference type="ARBA" id="ARBA00029447"/>
    </source>
</evidence>
<dbReference type="GO" id="GO:0004888">
    <property type="term" value="F:transmembrane signaling receptor activity"/>
    <property type="evidence" value="ECO:0007669"/>
    <property type="project" value="InterPro"/>
</dbReference>
<dbReference type="RefSeq" id="WP_135203317.1">
    <property type="nucleotide sequence ID" value="NZ_SPVG01000200.1"/>
</dbReference>
<dbReference type="PANTHER" id="PTHR43531">
    <property type="entry name" value="PROTEIN ICFG"/>
    <property type="match status" value="1"/>
</dbReference>
<protein>
    <submittedName>
        <fullName evidence="9">HAMP domain-containing protein</fullName>
    </submittedName>
</protein>
<dbReference type="PANTHER" id="PTHR43531:SF14">
    <property type="entry name" value="METHYL-ACCEPTING CHEMOTAXIS PROTEIN I-RELATED"/>
    <property type="match status" value="1"/>
</dbReference>
<dbReference type="Pfam" id="PF12729">
    <property type="entry name" value="4HB_MCP_1"/>
    <property type="match status" value="1"/>
</dbReference>
<dbReference type="InterPro" id="IPR004089">
    <property type="entry name" value="MCPsignal_dom"/>
</dbReference>
<evidence type="ECO:0000256" key="1">
    <source>
        <dbReference type="ARBA" id="ARBA00004370"/>
    </source>
</evidence>
<organism evidence="9 10">
    <name type="scientific">Duganella callida</name>
    <dbReference type="NCBI Taxonomy" id="2561932"/>
    <lineage>
        <taxon>Bacteria</taxon>
        <taxon>Pseudomonadati</taxon>
        <taxon>Pseudomonadota</taxon>
        <taxon>Betaproteobacteria</taxon>
        <taxon>Burkholderiales</taxon>
        <taxon>Oxalobacteraceae</taxon>
        <taxon>Telluria group</taxon>
        <taxon>Duganella</taxon>
    </lineage>
</organism>
<name>A0A4Y9SD41_9BURK</name>
<comment type="caution">
    <text evidence="9">The sequence shown here is derived from an EMBL/GenBank/DDBJ whole genome shotgun (WGS) entry which is preliminary data.</text>
</comment>
<proteinExistence type="inferred from homology"/>
<accession>A0A4Y9SD41</accession>
<evidence type="ECO:0000256" key="4">
    <source>
        <dbReference type="PROSITE-ProRule" id="PRU00284"/>
    </source>
</evidence>
<evidence type="ECO:0000313" key="9">
    <source>
        <dbReference type="EMBL" id="TFW17638.1"/>
    </source>
</evidence>
<dbReference type="PROSITE" id="PS50885">
    <property type="entry name" value="HAMP"/>
    <property type="match status" value="1"/>
</dbReference>
<keyword evidence="2" id="KW-0488">Methylation</keyword>
<reference evidence="9 10" key="1">
    <citation type="submission" date="2019-03" db="EMBL/GenBank/DDBJ databases">
        <title>Draft Genome Sequence of Duganella callidus sp. nov., a Novel Duganella Species Isolated from Cultivated Soil.</title>
        <authorList>
            <person name="Raths R."/>
            <person name="Peta V."/>
            <person name="Bucking H."/>
        </authorList>
    </citation>
    <scope>NUCLEOTIDE SEQUENCE [LARGE SCALE GENOMIC DNA]</scope>
    <source>
        <strain evidence="9 10">DN04</strain>
    </source>
</reference>
<feature type="domain" description="HAMP" evidence="8">
    <location>
        <begin position="213"/>
        <end position="265"/>
    </location>
</feature>
<dbReference type="InterPro" id="IPR051310">
    <property type="entry name" value="MCP_chemotaxis"/>
</dbReference>
<comment type="similarity">
    <text evidence="3">Belongs to the methyl-accepting chemotaxis (MCP) protein family.</text>
</comment>
<dbReference type="InterPro" id="IPR047347">
    <property type="entry name" value="YvaQ-like_sensor"/>
</dbReference>
<feature type="coiled-coil region" evidence="5">
    <location>
        <begin position="477"/>
        <end position="508"/>
    </location>
</feature>
<dbReference type="PRINTS" id="PR00260">
    <property type="entry name" value="CHEMTRNSDUCR"/>
</dbReference>
<keyword evidence="10" id="KW-1185">Reference proteome</keyword>
<dbReference type="GO" id="GO:0005886">
    <property type="term" value="C:plasma membrane"/>
    <property type="evidence" value="ECO:0007669"/>
    <property type="project" value="TreeGrafter"/>
</dbReference>
<dbReference type="GO" id="GO:0007165">
    <property type="term" value="P:signal transduction"/>
    <property type="evidence" value="ECO:0007669"/>
    <property type="project" value="UniProtKB-KW"/>
</dbReference>
<evidence type="ECO:0000256" key="6">
    <source>
        <dbReference type="SAM" id="MobiDB-lite"/>
    </source>
</evidence>
<dbReference type="AlphaFoldDB" id="A0A4Y9SD41"/>
<dbReference type="Proteomes" id="UP000297729">
    <property type="component" value="Unassembled WGS sequence"/>
</dbReference>
<dbReference type="EMBL" id="SPVG01000200">
    <property type="protein sequence ID" value="TFW17638.1"/>
    <property type="molecule type" value="Genomic_DNA"/>
</dbReference>
<sequence>MKWFYDLKIATKLIVSFGAVLLLTLVLGISNILSMNRVNQASTDLADNWMPSVRAVMELRTDVGELRRWELAHLLNEAPAAMADYEKRMDDTLAALKQHRDGYEKLISSPEEKATATEFDKNFAAFLVEHGKMIGLSREGKKVEARELASGPSAKILTAITDNVNKLVKINVEGGDQASDAATAVFQNARTTSIVLLVVNIGVGLALALWVARVVAAPLQDAVVLARRVASGDLTQMVGTCTKCETGELMGALRDMINNLQNLVSQVRGSTDTIATASSEIASGNQDLSSRTEEQASSLEETASSMEQLTSTVRQNADNARQANQLAQSASGIAQKGGDVVGQVVGTMASINESSRKIVEIISVIDGIAFQTNILALNAAVEAARAGEQGRGFAVVAGEVRNLAHRSAAAAKDIKLLISDSVEKVEAGSALVNQAGETMHEIVASITRVTDIMNEITSASVEQSQGIEQVNTAIVQMDQVTQQNAALVEEAAAAAESMQEQAAKLSDVVGVFKLLATAQAAPPPRPA</sequence>
<feature type="domain" description="Methyl-accepting transducer" evidence="7">
    <location>
        <begin position="270"/>
        <end position="499"/>
    </location>
</feature>
<comment type="subcellular location">
    <subcellularLocation>
        <location evidence="1">Membrane</location>
    </subcellularLocation>
</comment>
<gene>
    <name evidence="9" type="ORF">E4L98_20065</name>
</gene>